<accession>A0ACB9BLC7</accession>
<dbReference type="EMBL" id="CM042014">
    <property type="protein sequence ID" value="KAI3722782.1"/>
    <property type="molecule type" value="Genomic_DNA"/>
</dbReference>
<keyword evidence="2" id="KW-1185">Reference proteome</keyword>
<gene>
    <name evidence="1" type="ORF">L2E82_33867</name>
</gene>
<reference evidence="1 2" key="2">
    <citation type="journal article" date="2022" name="Mol. Ecol. Resour.">
        <title>The genomes of chicory, endive, great burdock and yacon provide insights into Asteraceae paleo-polyploidization history and plant inulin production.</title>
        <authorList>
            <person name="Fan W."/>
            <person name="Wang S."/>
            <person name="Wang H."/>
            <person name="Wang A."/>
            <person name="Jiang F."/>
            <person name="Liu H."/>
            <person name="Zhao H."/>
            <person name="Xu D."/>
            <person name="Zhang Y."/>
        </authorList>
    </citation>
    <scope>NUCLEOTIDE SEQUENCE [LARGE SCALE GENOMIC DNA]</scope>
    <source>
        <strain evidence="2">cv. Punajuju</strain>
        <tissue evidence="1">Leaves</tissue>
    </source>
</reference>
<reference evidence="2" key="1">
    <citation type="journal article" date="2022" name="Mol. Ecol. Resour.">
        <title>The genomes of chicory, endive, great burdock and yacon provide insights into Asteraceae palaeo-polyploidization history and plant inulin production.</title>
        <authorList>
            <person name="Fan W."/>
            <person name="Wang S."/>
            <person name="Wang H."/>
            <person name="Wang A."/>
            <person name="Jiang F."/>
            <person name="Liu H."/>
            <person name="Zhao H."/>
            <person name="Xu D."/>
            <person name="Zhang Y."/>
        </authorList>
    </citation>
    <scope>NUCLEOTIDE SEQUENCE [LARGE SCALE GENOMIC DNA]</scope>
    <source>
        <strain evidence="2">cv. Punajuju</strain>
    </source>
</reference>
<organism evidence="1 2">
    <name type="scientific">Cichorium intybus</name>
    <name type="common">Chicory</name>
    <dbReference type="NCBI Taxonomy" id="13427"/>
    <lineage>
        <taxon>Eukaryota</taxon>
        <taxon>Viridiplantae</taxon>
        <taxon>Streptophyta</taxon>
        <taxon>Embryophyta</taxon>
        <taxon>Tracheophyta</taxon>
        <taxon>Spermatophyta</taxon>
        <taxon>Magnoliopsida</taxon>
        <taxon>eudicotyledons</taxon>
        <taxon>Gunneridae</taxon>
        <taxon>Pentapetalae</taxon>
        <taxon>asterids</taxon>
        <taxon>campanulids</taxon>
        <taxon>Asterales</taxon>
        <taxon>Asteraceae</taxon>
        <taxon>Cichorioideae</taxon>
        <taxon>Cichorieae</taxon>
        <taxon>Cichoriinae</taxon>
        <taxon>Cichorium</taxon>
    </lineage>
</organism>
<evidence type="ECO:0000313" key="1">
    <source>
        <dbReference type="EMBL" id="KAI3722782.1"/>
    </source>
</evidence>
<dbReference type="Proteomes" id="UP001055811">
    <property type="component" value="Linkage Group LG06"/>
</dbReference>
<comment type="caution">
    <text evidence="1">The sequence shown here is derived from an EMBL/GenBank/DDBJ whole genome shotgun (WGS) entry which is preliminary data.</text>
</comment>
<proteinExistence type="predicted"/>
<protein>
    <submittedName>
        <fullName evidence="1">Uncharacterized protein</fullName>
    </submittedName>
</protein>
<evidence type="ECO:0000313" key="2">
    <source>
        <dbReference type="Proteomes" id="UP001055811"/>
    </source>
</evidence>
<sequence length="91" mass="10675">MVNETTSYRLTMVREQNVLVYPQFGLFRLPILLKNHKRRLFATLLHFLSLWIFTFSSKIFPSLLFSCLSILFISALNSDCRDLFVSVVRSI</sequence>
<name>A0ACB9BLC7_CICIN</name>